<dbReference type="GO" id="GO:0003677">
    <property type="term" value="F:DNA binding"/>
    <property type="evidence" value="ECO:0007669"/>
    <property type="project" value="UniProtKB-KW"/>
</dbReference>
<dbReference type="SUPFAM" id="SSF53850">
    <property type="entry name" value="Periplasmic binding protein-like II"/>
    <property type="match status" value="1"/>
</dbReference>
<keyword evidence="3" id="KW-0238">DNA-binding</keyword>
<evidence type="ECO:0000256" key="3">
    <source>
        <dbReference type="ARBA" id="ARBA00023125"/>
    </source>
</evidence>
<keyword evidence="4" id="KW-0804">Transcription</keyword>
<dbReference type="Gene3D" id="3.40.190.10">
    <property type="entry name" value="Periplasmic binding protein-like II"/>
    <property type="match status" value="2"/>
</dbReference>
<comment type="similarity">
    <text evidence="1">Belongs to the LysR transcriptional regulatory family.</text>
</comment>
<dbReference type="InterPro" id="IPR036390">
    <property type="entry name" value="WH_DNA-bd_sf"/>
</dbReference>
<dbReference type="FunFam" id="1.10.10.10:FF:000001">
    <property type="entry name" value="LysR family transcriptional regulator"/>
    <property type="match status" value="1"/>
</dbReference>
<protein>
    <submittedName>
        <fullName evidence="6">LysR substrate binding domain-containing protein</fullName>
    </submittedName>
</protein>
<dbReference type="CDD" id="cd05466">
    <property type="entry name" value="PBP2_LTTR_substrate"/>
    <property type="match status" value="1"/>
</dbReference>
<evidence type="ECO:0000256" key="2">
    <source>
        <dbReference type="ARBA" id="ARBA00023015"/>
    </source>
</evidence>
<dbReference type="GO" id="GO:0005829">
    <property type="term" value="C:cytosol"/>
    <property type="evidence" value="ECO:0007669"/>
    <property type="project" value="TreeGrafter"/>
</dbReference>
<dbReference type="Pfam" id="PF03466">
    <property type="entry name" value="LysR_substrate"/>
    <property type="match status" value="1"/>
</dbReference>
<dbReference type="InterPro" id="IPR000847">
    <property type="entry name" value="LysR_HTH_N"/>
</dbReference>
<evidence type="ECO:0000256" key="1">
    <source>
        <dbReference type="ARBA" id="ARBA00009437"/>
    </source>
</evidence>
<accession>A0A1H4INF5</accession>
<sequence>MDFRSLTYFESVARLQSVSSAAAECVVSQPAISKQIAGLETRLGVKLFHRAPTGMVLTPAGRKLYELSADILHRARHAETVMRAMYRDEPQLTAVTQETTAHFLLAPFIAETGAPIIDLRTVRPYDVDRTLDEDADLAVGTHRPPDHRECRTVSVSPVLVQCAPQEAELFDEAGLVELAAVSGSDVLVPGHGSGVELAVRSASARHGIKLESARSVNSPTVAQALAANGRGLALVTDPPRFGVRAFPLVVDGHPIEVPIYLSWDRDHYATNLIAALGDDLRAWLDAQPPWISMAG</sequence>
<dbReference type="Proteomes" id="UP000183407">
    <property type="component" value="Unassembled WGS sequence"/>
</dbReference>
<dbReference type="Pfam" id="PF00126">
    <property type="entry name" value="HTH_1"/>
    <property type="match status" value="1"/>
</dbReference>
<evidence type="ECO:0000313" key="7">
    <source>
        <dbReference type="Proteomes" id="UP000183407"/>
    </source>
</evidence>
<dbReference type="AlphaFoldDB" id="A0A1H4INF5"/>
<proteinExistence type="inferred from homology"/>
<dbReference type="InterPro" id="IPR036388">
    <property type="entry name" value="WH-like_DNA-bd_sf"/>
</dbReference>
<dbReference type="PRINTS" id="PR00039">
    <property type="entry name" value="HTHLYSR"/>
</dbReference>
<dbReference type="InterPro" id="IPR005119">
    <property type="entry name" value="LysR_subst-bd"/>
</dbReference>
<dbReference type="SUPFAM" id="SSF46785">
    <property type="entry name" value="Winged helix' DNA-binding domain"/>
    <property type="match status" value="1"/>
</dbReference>
<dbReference type="OrthoDB" id="4512679at2"/>
<name>A0A1H4INF5_RHOJO</name>
<dbReference type="GO" id="GO:0003700">
    <property type="term" value="F:DNA-binding transcription factor activity"/>
    <property type="evidence" value="ECO:0007669"/>
    <property type="project" value="InterPro"/>
</dbReference>
<evidence type="ECO:0000259" key="5">
    <source>
        <dbReference type="PROSITE" id="PS50931"/>
    </source>
</evidence>
<reference evidence="7" key="1">
    <citation type="submission" date="2016-10" db="EMBL/GenBank/DDBJ databases">
        <authorList>
            <person name="Varghese N."/>
        </authorList>
    </citation>
    <scope>NUCLEOTIDE SEQUENCE [LARGE SCALE GENOMIC DNA]</scope>
    <source>
        <strain evidence="7">DSM 44719</strain>
    </source>
</reference>
<dbReference type="RefSeq" id="WP_073368376.1">
    <property type="nucleotide sequence ID" value="NZ_FNTL01000002.1"/>
</dbReference>
<keyword evidence="2" id="KW-0805">Transcription regulation</keyword>
<dbReference type="InterPro" id="IPR050950">
    <property type="entry name" value="HTH-type_LysR_regulators"/>
</dbReference>
<dbReference type="PANTHER" id="PTHR30419">
    <property type="entry name" value="HTH-TYPE TRANSCRIPTIONAL REGULATOR YBHD"/>
    <property type="match status" value="1"/>
</dbReference>
<dbReference type="EMBL" id="FNTL01000002">
    <property type="protein sequence ID" value="SEB35503.1"/>
    <property type="molecule type" value="Genomic_DNA"/>
</dbReference>
<feature type="domain" description="HTH lysR-type" evidence="5">
    <location>
        <begin position="1"/>
        <end position="58"/>
    </location>
</feature>
<evidence type="ECO:0000256" key="4">
    <source>
        <dbReference type="ARBA" id="ARBA00023163"/>
    </source>
</evidence>
<evidence type="ECO:0000313" key="6">
    <source>
        <dbReference type="EMBL" id="SEB35503.1"/>
    </source>
</evidence>
<gene>
    <name evidence="6" type="ORF">SAMN04490220_0288</name>
</gene>
<dbReference type="PROSITE" id="PS50931">
    <property type="entry name" value="HTH_LYSR"/>
    <property type="match status" value="1"/>
</dbReference>
<organism evidence="6 7">
    <name type="scientific">Rhodococcus jostii</name>
    <dbReference type="NCBI Taxonomy" id="132919"/>
    <lineage>
        <taxon>Bacteria</taxon>
        <taxon>Bacillati</taxon>
        <taxon>Actinomycetota</taxon>
        <taxon>Actinomycetes</taxon>
        <taxon>Mycobacteriales</taxon>
        <taxon>Nocardiaceae</taxon>
        <taxon>Rhodococcus</taxon>
    </lineage>
</organism>
<dbReference type="Gene3D" id="1.10.10.10">
    <property type="entry name" value="Winged helix-like DNA-binding domain superfamily/Winged helix DNA-binding domain"/>
    <property type="match status" value="1"/>
</dbReference>
<dbReference type="PANTHER" id="PTHR30419:SF8">
    <property type="entry name" value="NITROGEN ASSIMILATION TRANSCRIPTIONAL ACTIVATOR-RELATED"/>
    <property type="match status" value="1"/>
</dbReference>